<dbReference type="PROSITE" id="PS51352">
    <property type="entry name" value="THIOREDOXIN_2"/>
    <property type="match status" value="1"/>
</dbReference>
<sequence>MFVVALVAARVVFILRYQSLYFASPLTMLDIRDGGWDAQAGVIAAWVYALVLWQRERAARKAVAVTVGTATMLWLAGTALLMANTGTHGAIPASVLSRLDGQPVALADFRGKPTVVNFWATWCPPCQKEMPAMAQVQRQRPDVNFVFVNQGESPQVIQGFLQAGRLALNNVLLDPAQATARGFSVMGYPTTLFFDATGKLVYQHMGPLSEAALLHHVDEAGTQAPRSLVK</sequence>
<evidence type="ECO:0000256" key="2">
    <source>
        <dbReference type="ARBA" id="ARBA00004196"/>
    </source>
</evidence>
<dbReference type="Pfam" id="PF08534">
    <property type="entry name" value="Redoxin"/>
    <property type="match status" value="1"/>
</dbReference>
<dbReference type="GO" id="GO:0017004">
    <property type="term" value="P:cytochrome complex assembly"/>
    <property type="evidence" value="ECO:0007669"/>
    <property type="project" value="UniProtKB-KW"/>
</dbReference>
<dbReference type="CDD" id="cd02966">
    <property type="entry name" value="TlpA_like_family"/>
    <property type="match status" value="1"/>
</dbReference>
<dbReference type="InterPro" id="IPR013766">
    <property type="entry name" value="Thioredoxin_domain"/>
</dbReference>
<comment type="catalytic activity">
    <reaction evidence="1">
        <text>[glutaredoxin]-dithiol + a hydroperoxide = [glutaredoxin]-disulfide + an alcohol + H2O</text>
        <dbReference type="Rhea" id="RHEA:62624"/>
        <dbReference type="Rhea" id="RHEA-COMP:10729"/>
        <dbReference type="Rhea" id="RHEA-COMP:10730"/>
        <dbReference type="ChEBI" id="CHEBI:15377"/>
        <dbReference type="ChEBI" id="CHEBI:29950"/>
        <dbReference type="ChEBI" id="CHEBI:30879"/>
        <dbReference type="ChEBI" id="CHEBI:35924"/>
        <dbReference type="ChEBI" id="CHEBI:50058"/>
        <dbReference type="EC" id="1.11.1.25"/>
    </reaction>
</comment>
<dbReference type="InterPro" id="IPR017937">
    <property type="entry name" value="Thioredoxin_CS"/>
</dbReference>
<dbReference type="InterPro" id="IPR013740">
    <property type="entry name" value="Redoxin"/>
</dbReference>
<organism evidence="9 10">
    <name type="scientific">Ricinus communis</name>
    <name type="common">Castor bean</name>
    <dbReference type="NCBI Taxonomy" id="3988"/>
    <lineage>
        <taxon>Eukaryota</taxon>
        <taxon>Viridiplantae</taxon>
        <taxon>Streptophyta</taxon>
        <taxon>Embryophyta</taxon>
        <taxon>Tracheophyta</taxon>
        <taxon>Spermatophyta</taxon>
        <taxon>Magnoliopsida</taxon>
        <taxon>eudicotyledons</taxon>
        <taxon>Gunneridae</taxon>
        <taxon>Pentapetalae</taxon>
        <taxon>rosids</taxon>
        <taxon>fabids</taxon>
        <taxon>Malpighiales</taxon>
        <taxon>Euphorbiaceae</taxon>
        <taxon>Acalyphoideae</taxon>
        <taxon>Acalypheae</taxon>
        <taxon>Ricinus</taxon>
    </lineage>
</organism>
<proteinExistence type="inferred from homology"/>
<evidence type="ECO:0000256" key="6">
    <source>
        <dbReference type="ARBA" id="ARBA00031688"/>
    </source>
</evidence>
<dbReference type="InterPro" id="IPR036249">
    <property type="entry name" value="Thioredoxin-like_sf"/>
</dbReference>
<evidence type="ECO:0000256" key="4">
    <source>
        <dbReference type="ARBA" id="ARBA00013016"/>
    </source>
</evidence>
<dbReference type="GO" id="GO:0016491">
    <property type="term" value="F:oxidoreductase activity"/>
    <property type="evidence" value="ECO:0000318"/>
    <property type="project" value="GO_Central"/>
</dbReference>
<accession>B9TPZ4</accession>
<name>B9TPZ4_RICCO</name>
<dbReference type="SUPFAM" id="SSF52833">
    <property type="entry name" value="Thioredoxin-like"/>
    <property type="match status" value="1"/>
</dbReference>
<evidence type="ECO:0000256" key="3">
    <source>
        <dbReference type="ARBA" id="ARBA00010505"/>
    </source>
</evidence>
<protein>
    <recommendedName>
        <fullName evidence="4">glutaredoxin-dependent peroxiredoxin</fullName>
        <ecNumber evidence="4">1.11.1.25</ecNumber>
    </recommendedName>
    <alternativeName>
        <fullName evidence="6">Glutaredoxin-dependent peroxiredoxin</fullName>
    </alternativeName>
</protein>
<comment type="subcellular location">
    <subcellularLocation>
        <location evidence="2">Cell envelope</location>
    </subcellularLocation>
</comment>
<gene>
    <name evidence="9" type="ORF">RCOM_2017640</name>
</gene>
<evidence type="ECO:0000256" key="1">
    <source>
        <dbReference type="ARBA" id="ARBA00001711"/>
    </source>
</evidence>
<dbReference type="EMBL" id="EQ997471">
    <property type="protein sequence ID" value="EEF22070.1"/>
    <property type="molecule type" value="Genomic_DNA"/>
</dbReference>
<evidence type="ECO:0000259" key="8">
    <source>
        <dbReference type="PROSITE" id="PS51352"/>
    </source>
</evidence>
<keyword evidence="7" id="KW-0472">Membrane</keyword>
<dbReference type="Proteomes" id="UP000008311">
    <property type="component" value="Unassembled WGS sequence"/>
</dbReference>
<dbReference type="STRING" id="3988.B9TPZ4"/>
<evidence type="ECO:0000313" key="9">
    <source>
        <dbReference type="EMBL" id="EEF22070.1"/>
    </source>
</evidence>
<feature type="transmembrane region" description="Helical" evidence="7">
    <location>
        <begin position="38"/>
        <end position="55"/>
    </location>
</feature>
<dbReference type="PANTHER" id="PTHR42852:SF18">
    <property type="entry name" value="CHROMOSOME UNDETERMINED SCAFFOLD_47, WHOLE GENOME SHOTGUN SEQUENCE"/>
    <property type="match status" value="1"/>
</dbReference>
<dbReference type="Gene3D" id="3.40.30.10">
    <property type="entry name" value="Glutaredoxin"/>
    <property type="match status" value="1"/>
</dbReference>
<dbReference type="EC" id="1.11.1.25" evidence="4"/>
<keyword evidence="7" id="KW-0812">Transmembrane</keyword>
<dbReference type="PANTHER" id="PTHR42852">
    <property type="entry name" value="THIOL:DISULFIDE INTERCHANGE PROTEIN DSBE"/>
    <property type="match status" value="1"/>
</dbReference>
<keyword evidence="10" id="KW-1185">Reference proteome</keyword>
<keyword evidence="7" id="KW-1133">Transmembrane helix</keyword>
<dbReference type="PROSITE" id="PS00194">
    <property type="entry name" value="THIOREDOXIN_1"/>
    <property type="match status" value="1"/>
</dbReference>
<reference evidence="10" key="1">
    <citation type="journal article" date="2010" name="Nat. Biotechnol.">
        <title>Draft genome sequence of the oilseed species Ricinus communis.</title>
        <authorList>
            <person name="Chan A.P."/>
            <person name="Crabtree J."/>
            <person name="Zhao Q."/>
            <person name="Lorenzi H."/>
            <person name="Orvis J."/>
            <person name="Puiu D."/>
            <person name="Melake-Berhan A."/>
            <person name="Jones K.M."/>
            <person name="Redman J."/>
            <person name="Chen G."/>
            <person name="Cahoon E.B."/>
            <person name="Gedil M."/>
            <person name="Stanke M."/>
            <person name="Haas B.J."/>
            <person name="Wortman J.R."/>
            <person name="Fraser-Liggett C.M."/>
            <person name="Ravel J."/>
            <person name="Rabinowicz P.D."/>
        </authorList>
    </citation>
    <scope>NUCLEOTIDE SEQUENCE [LARGE SCALE GENOMIC DNA]</scope>
    <source>
        <strain evidence="10">cv. Hale</strain>
    </source>
</reference>
<dbReference type="AlphaFoldDB" id="B9TPZ4"/>
<evidence type="ECO:0000256" key="5">
    <source>
        <dbReference type="ARBA" id="ARBA00022748"/>
    </source>
</evidence>
<dbReference type="InParanoid" id="B9TPZ4"/>
<evidence type="ECO:0000256" key="7">
    <source>
        <dbReference type="SAM" id="Phobius"/>
    </source>
</evidence>
<evidence type="ECO:0000313" key="10">
    <source>
        <dbReference type="Proteomes" id="UP000008311"/>
    </source>
</evidence>
<dbReference type="InterPro" id="IPR050553">
    <property type="entry name" value="Thioredoxin_ResA/DsbE_sf"/>
</dbReference>
<feature type="transmembrane region" description="Helical" evidence="7">
    <location>
        <begin position="62"/>
        <end position="83"/>
    </location>
</feature>
<feature type="domain" description="Thioredoxin" evidence="8">
    <location>
        <begin position="85"/>
        <end position="222"/>
    </location>
</feature>
<keyword evidence="5" id="KW-0201">Cytochrome c-type biogenesis</keyword>
<comment type="similarity">
    <text evidence="3">Belongs to the peroxiredoxin family. Prx5 subfamily.</text>
</comment>